<feature type="transmembrane region" description="Helical" evidence="6">
    <location>
        <begin position="133"/>
        <end position="154"/>
    </location>
</feature>
<keyword evidence="4 6" id="KW-1133">Transmembrane helix</keyword>
<reference evidence="9 10" key="1">
    <citation type="submission" date="2015-07" db="EMBL/GenBank/DDBJ databases">
        <title>Genome sequence of Ornatilinea apprima DSM 23815.</title>
        <authorList>
            <person name="Hemp J."/>
            <person name="Ward L.M."/>
            <person name="Pace L.A."/>
            <person name="Fischer W.W."/>
        </authorList>
    </citation>
    <scope>NUCLEOTIDE SEQUENCE [LARGE SCALE GENOMIC DNA]</scope>
    <source>
        <strain evidence="9 10">P3M-1</strain>
    </source>
</reference>
<keyword evidence="2" id="KW-1003">Cell membrane</keyword>
<dbReference type="Pfam" id="PF09822">
    <property type="entry name" value="ABC_transp_aux"/>
    <property type="match status" value="1"/>
</dbReference>
<evidence type="ECO:0008006" key="11">
    <source>
        <dbReference type="Google" id="ProtNLM"/>
    </source>
</evidence>
<dbReference type="AlphaFoldDB" id="A0A0P6XA10"/>
<evidence type="ECO:0000313" key="9">
    <source>
        <dbReference type="EMBL" id="KPL76569.1"/>
    </source>
</evidence>
<dbReference type="PATRIC" id="fig|1134406.4.peg.998"/>
<feature type="transmembrane region" description="Helical" evidence="6">
    <location>
        <begin position="254"/>
        <end position="272"/>
    </location>
</feature>
<dbReference type="GO" id="GO:0140359">
    <property type="term" value="F:ABC-type transporter activity"/>
    <property type="evidence" value="ECO:0007669"/>
    <property type="project" value="InterPro"/>
</dbReference>
<proteinExistence type="predicted"/>
<dbReference type="EMBL" id="LGCL01000025">
    <property type="protein sequence ID" value="KPL76569.1"/>
    <property type="molecule type" value="Genomic_DNA"/>
</dbReference>
<dbReference type="InterPro" id="IPR019196">
    <property type="entry name" value="ABC_transp_unknown"/>
</dbReference>
<dbReference type="RefSeq" id="WP_075063154.1">
    <property type="nucleotide sequence ID" value="NZ_LGCL01000025.1"/>
</dbReference>
<name>A0A0P6XA10_9CHLR</name>
<feature type="domain" description="ABC-type uncharacterised transport system" evidence="7">
    <location>
        <begin position="581"/>
        <end position="875"/>
    </location>
</feature>
<evidence type="ECO:0000313" key="10">
    <source>
        <dbReference type="Proteomes" id="UP000050417"/>
    </source>
</evidence>
<dbReference type="Pfam" id="PF12679">
    <property type="entry name" value="ABC2_membrane_2"/>
    <property type="match status" value="1"/>
</dbReference>
<comment type="caution">
    <text evidence="9">The sequence shown here is derived from an EMBL/GenBank/DDBJ whole genome shotgun (WGS) entry which is preliminary data.</text>
</comment>
<evidence type="ECO:0000259" key="7">
    <source>
        <dbReference type="Pfam" id="PF09822"/>
    </source>
</evidence>
<keyword evidence="5 6" id="KW-0472">Membrane</keyword>
<comment type="subcellular location">
    <subcellularLocation>
        <location evidence="1">Cell membrane</location>
        <topology evidence="1">Multi-pass membrane protein</topology>
    </subcellularLocation>
</comment>
<dbReference type="Pfam" id="PF23357">
    <property type="entry name" value="DUF7088"/>
    <property type="match status" value="2"/>
</dbReference>
<feature type="domain" description="DUF7088" evidence="8">
    <location>
        <begin position="435"/>
        <end position="514"/>
    </location>
</feature>
<feature type="transmembrane region" description="Helical" evidence="6">
    <location>
        <begin position="12"/>
        <end position="37"/>
    </location>
</feature>
<dbReference type="OrthoDB" id="9794512at2"/>
<evidence type="ECO:0000256" key="5">
    <source>
        <dbReference type="ARBA" id="ARBA00023136"/>
    </source>
</evidence>
<feature type="transmembrane region" description="Helical" evidence="6">
    <location>
        <begin position="216"/>
        <end position="234"/>
    </location>
</feature>
<keyword evidence="3 6" id="KW-0812">Transmembrane</keyword>
<accession>A0A0P6XA10</accession>
<dbReference type="PANTHER" id="PTHR30294:SF29">
    <property type="entry name" value="MULTIDRUG ABC TRANSPORTER PERMEASE YBHS-RELATED"/>
    <property type="match status" value="1"/>
</dbReference>
<organism evidence="9 10">
    <name type="scientific">Ornatilinea apprima</name>
    <dbReference type="NCBI Taxonomy" id="1134406"/>
    <lineage>
        <taxon>Bacteria</taxon>
        <taxon>Bacillati</taxon>
        <taxon>Chloroflexota</taxon>
        <taxon>Anaerolineae</taxon>
        <taxon>Anaerolineales</taxon>
        <taxon>Anaerolineaceae</taxon>
        <taxon>Ornatilinea</taxon>
    </lineage>
</organism>
<evidence type="ECO:0000256" key="1">
    <source>
        <dbReference type="ARBA" id="ARBA00004651"/>
    </source>
</evidence>
<feature type="transmembrane region" description="Helical" evidence="6">
    <location>
        <begin position="53"/>
        <end position="70"/>
    </location>
</feature>
<dbReference type="GO" id="GO:0005886">
    <property type="term" value="C:plasma membrane"/>
    <property type="evidence" value="ECO:0007669"/>
    <property type="project" value="UniProtKB-SubCell"/>
</dbReference>
<dbReference type="PANTHER" id="PTHR30294">
    <property type="entry name" value="MEMBRANE COMPONENT OF ABC TRANSPORTER YHHJ-RELATED"/>
    <property type="match status" value="1"/>
</dbReference>
<protein>
    <recommendedName>
        <fullName evidence="11">ABC transporter permease</fullName>
    </recommendedName>
</protein>
<feature type="domain" description="DUF7088" evidence="8">
    <location>
        <begin position="281"/>
        <end position="384"/>
    </location>
</feature>
<feature type="transmembrane region" description="Helical" evidence="6">
    <location>
        <begin position="912"/>
        <end position="929"/>
    </location>
</feature>
<sequence length="954" mass="104896">MKKILAITRKELDIYFGSLLSLIFLGVFLAATLFVFFTVEKFFVRGLADVRPMFTWMPVLLIGLLAALTMRQWSEEQRSGTLESLLTLPVKPAELVLGKFLAVMAIIVLALALTLPLPIMVSLLGNLDWGPVFGGYLAAVLMAAAYAAIGLFVSSRTDNQIVSLIVTVLIGGVFYLVGTRGITDLTSGITSDVLWALGTGSRFESIERGVIDLRDLVYYLSLTAIFLALNVLSLDAKRWSAQQKGYQNRMKSTVALLCANLLVVNAWLYPLSGLRLDLTAQKEFTISQVTRDLVGGLPEPLSIRAYISENTHPLLKPLIPQLRDMLRELEIASGGSVTTEVVDPLNDPEIENEAAQEYGIKATPFQISGRNEASIVNAYFDVLVRYGDQWEVLNFSDLIDINNRGEQVEVSFRSLEYDLARAIKKVVYGFQSVDAILSALEQPVTLTYYVSGETLPAELVEVDALVRKVGEEIAAQSKGKFVFRVVDPDQPGAAMTRQQLQELGVQPFQVTLFSDDTYFYHLILDNNGSQVAAYPPVEANEAEVRTTLEGMLKRSSDGFLKVVGVWSPSEQPTQDMFGQMQQPISTFQAIREQLRAEYTVKDVDLSAGSVPADVDTLLLIAPQNFGEMELFAVDQFLMRGGALVVAAGSNTLGADPYYGEPMLTPIEGGLRDLLAHYGVKVGSELVLDPQNAAFPVAVNRDVNGYTVQDIQAVDYPFFIDVRLSAMSQDNPVTTNLPAVSFNYASVVELDEEKNAGRAAEVLLSSSQQSWTTTDINVVPDFQTYPEWGFPTGETRQPYPLGVAVQGQFESYFKGKQPPQPQVEGQAAPAVVLEQSPANARLVVFGSADFLNDFALQLSARLSGDYYLNNLRLMQNAVDWSVEDEDLLSIRARGSAIHLLAPLNDGSQRVFEGIAYGLEALAMVVVFFFWQARKRGQKALELLPVEQLAIPGRVE</sequence>
<gene>
    <name evidence="9" type="ORF">ADN00_11485</name>
</gene>
<dbReference type="InterPro" id="IPR055396">
    <property type="entry name" value="DUF7088"/>
</dbReference>
<feature type="transmembrane region" description="Helical" evidence="6">
    <location>
        <begin position="100"/>
        <end position="121"/>
    </location>
</feature>
<keyword evidence="10" id="KW-1185">Reference proteome</keyword>
<evidence type="ECO:0000256" key="4">
    <source>
        <dbReference type="ARBA" id="ARBA00022989"/>
    </source>
</evidence>
<dbReference type="Proteomes" id="UP000050417">
    <property type="component" value="Unassembled WGS sequence"/>
</dbReference>
<dbReference type="InterPro" id="IPR051449">
    <property type="entry name" value="ABC-2_transporter_component"/>
</dbReference>
<evidence type="ECO:0000256" key="2">
    <source>
        <dbReference type="ARBA" id="ARBA00022475"/>
    </source>
</evidence>
<evidence type="ECO:0000259" key="8">
    <source>
        <dbReference type="Pfam" id="PF23357"/>
    </source>
</evidence>
<evidence type="ECO:0000256" key="3">
    <source>
        <dbReference type="ARBA" id="ARBA00022692"/>
    </source>
</evidence>
<evidence type="ECO:0000256" key="6">
    <source>
        <dbReference type="SAM" id="Phobius"/>
    </source>
</evidence>
<dbReference type="STRING" id="1134406.ADN00_11485"/>
<feature type="transmembrane region" description="Helical" evidence="6">
    <location>
        <begin position="161"/>
        <end position="178"/>
    </location>
</feature>